<name>A0A023G7V3_AMBTT</name>
<feature type="compositionally biased region" description="Polar residues" evidence="1">
    <location>
        <begin position="454"/>
        <end position="469"/>
    </location>
</feature>
<proteinExistence type="evidence at transcript level"/>
<reference evidence="2" key="1">
    <citation type="submission" date="2014-03" db="EMBL/GenBank/DDBJ databases">
        <title>The sialotranscriptome of Amblyomma triste, Amblyomma parvum and Amblyomma cajennense ticks, uncovered by 454-based RNA-seq.</title>
        <authorList>
            <person name="Garcia G.R."/>
            <person name="Gardinassi L.G."/>
            <person name="Ribeiro J.M."/>
            <person name="Anatriello E."/>
            <person name="Ferreira B.R."/>
            <person name="Moreira H.N."/>
            <person name="Mafra C."/>
            <person name="Olegario M.M."/>
            <person name="Szabo P.J."/>
            <person name="Miranda-Santos I.K."/>
            <person name="Maruyama S.R."/>
        </authorList>
    </citation>
    <scope>NUCLEOTIDE SEQUENCE</scope>
    <source>
        <strain evidence="2">Mato Grasso do Sul</strain>
        <tissue evidence="2">Salivary glands</tissue>
    </source>
</reference>
<feature type="region of interest" description="Disordered" evidence="1">
    <location>
        <begin position="1"/>
        <end position="197"/>
    </location>
</feature>
<evidence type="ECO:0000256" key="1">
    <source>
        <dbReference type="SAM" id="MobiDB-lite"/>
    </source>
</evidence>
<feature type="compositionally biased region" description="Low complexity" evidence="1">
    <location>
        <begin position="324"/>
        <end position="350"/>
    </location>
</feature>
<feature type="compositionally biased region" description="Low complexity" evidence="1">
    <location>
        <begin position="16"/>
        <end position="34"/>
    </location>
</feature>
<dbReference type="EMBL" id="GBBM01005142">
    <property type="protein sequence ID" value="JAC30276.1"/>
    <property type="molecule type" value="mRNA"/>
</dbReference>
<feature type="non-terminal residue" evidence="2">
    <location>
        <position position="1"/>
    </location>
</feature>
<protein>
    <submittedName>
        <fullName evidence="2">Putative confirmed by transcript evidence</fullName>
    </submittedName>
</protein>
<organism evidence="2">
    <name type="scientific">Amblyomma triste</name>
    <name type="common">Neotropical tick</name>
    <dbReference type="NCBI Taxonomy" id="251400"/>
    <lineage>
        <taxon>Eukaryota</taxon>
        <taxon>Metazoa</taxon>
        <taxon>Ecdysozoa</taxon>
        <taxon>Arthropoda</taxon>
        <taxon>Chelicerata</taxon>
        <taxon>Arachnida</taxon>
        <taxon>Acari</taxon>
        <taxon>Parasitiformes</taxon>
        <taxon>Ixodida</taxon>
        <taxon>Ixodoidea</taxon>
        <taxon>Ixodidae</taxon>
        <taxon>Amblyomminae</taxon>
        <taxon>Amblyomma</taxon>
    </lineage>
</organism>
<accession>A0A023G7V3</accession>
<sequence>TTAAKSVAKKPPLLPTPSKTATTTTGKTIAKTTGPGPPATMSKAATGGPKTSGNTLLKVTAPAKTPEERAKVSGPVAAKASAPNCSKVSDIAKPPRSSVSPSLATVRAGAQVKMEVSNETESAEEDAEAAQPSSSGRSHLIFLSSEDDEKDEPAARMQPRRKSRPEGDASVETAKKGRGVAMATAPLPCSPDREVHAKKGPLLKSPKLGHMTSKDMFRKDVLEKLINFPSSPQVQAQLNKWMLEMRKYQRSISARNTLRLCSTQARLEHEEDLLGNIPSIDFDVLVRQVESCELPEEMLKSLMQALNTDMEPSLLSTTTADVPSSTTAGTAATSTSGSSKAGSTLSSSSAKIDATKEKADTSSAKISEPTKGSGLKRKSPSMATKSVTKAAEKDSSSSSSSSDDECVVLPTPKKPTVTVNLIDSDDEEVESSTDEEEEEGDVKQEEEEERDVKPTTTTASKPSGKQVTPGNKPVAPQGNVSTTEKSSTLASSTRTTKEVTTCVKESPKTPLRGAKTCRERKQSASSTTRDDED</sequence>
<feature type="non-terminal residue" evidence="2">
    <location>
        <position position="533"/>
    </location>
</feature>
<feature type="compositionally biased region" description="Polar residues" evidence="1">
    <location>
        <begin position="478"/>
        <end position="494"/>
    </location>
</feature>
<dbReference type="AlphaFoldDB" id="A0A023G7V3"/>
<feature type="compositionally biased region" description="Acidic residues" evidence="1">
    <location>
        <begin position="423"/>
        <end position="449"/>
    </location>
</feature>
<evidence type="ECO:0000313" key="2">
    <source>
        <dbReference type="EMBL" id="JAC30276.1"/>
    </source>
</evidence>
<feature type="region of interest" description="Disordered" evidence="1">
    <location>
        <begin position="315"/>
        <end position="533"/>
    </location>
</feature>